<name>G3H258_CRIGR</name>
<gene>
    <name evidence="1" type="ORF">I79_004304</name>
</gene>
<reference evidence="2" key="1">
    <citation type="journal article" date="2011" name="Nat. Biotechnol.">
        <title>The genomic sequence of the Chinese hamster ovary (CHO)-K1 cell line.</title>
        <authorList>
            <person name="Xu X."/>
            <person name="Nagarajan H."/>
            <person name="Lewis N.E."/>
            <person name="Pan S."/>
            <person name="Cai Z."/>
            <person name="Liu X."/>
            <person name="Chen W."/>
            <person name="Xie M."/>
            <person name="Wang W."/>
            <person name="Hammond S."/>
            <person name="Andersen M.R."/>
            <person name="Neff N."/>
            <person name="Passarelli B."/>
            <person name="Koh W."/>
            <person name="Fan H.C."/>
            <person name="Wang J."/>
            <person name="Gui Y."/>
            <person name="Lee K.H."/>
            <person name="Betenbaugh M.J."/>
            <person name="Quake S.R."/>
            <person name="Famili I."/>
            <person name="Palsson B.O."/>
            <person name="Wang J."/>
        </authorList>
    </citation>
    <scope>NUCLEOTIDE SEQUENCE [LARGE SCALE GENOMIC DNA]</scope>
    <source>
        <strain evidence="2">CHO K1 cell line</strain>
    </source>
</reference>
<dbReference type="InParanoid" id="G3H258"/>
<evidence type="ECO:0000313" key="2">
    <source>
        <dbReference type="Proteomes" id="UP000001075"/>
    </source>
</evidence>
<dbReference type="AlphaFoldDB" id="G3H258"/>
<sequence length="61" mass="6559">MMPGASCLGFGVLGTGDRDKGQQVSMDLKSKQCPVEEFSTGYSCCLLPTFPALYYPKETSS</sequence>
<organism evidence="1 2">
    <name type="scientific">Cricetulus griseus</name>
    <name type="common">Chinese hamster</name>
    <name type="synonym">Cricetulus barabensis griseus</name>
    <dbReference type="NCBI Taxonomy" id="10029"/>
    <lineage>
        <taxon>Eukaryota</taxon>
        <taxon>Metazoa</taxon>
        <taxon>Chordata</taxon>
        <taxon>Craniata</taxon>
        <taxon>Vertebrata</taxon>
        <taxon>Euteleostomi</taxon>
        <taxon>Mammalia</taxon>
        <taxon>Eutheria</taxon>
        <taxon>Euarchontoglires</taxon>
        <taxon>Glires</taxon>
        <taxon>Rodentia</taxon>
        <taxon>Myomorpha</taxon>
        <taxon>Muroidea</taxon>
        <taxon>Cricetidae</taxon>
        <taxon>Cricetinae</taxon>
        <taxon>Cricetulus</taxon>
    </lineage>
</organism>
<dbReference type="Proteomes" id="UP000001075">
    <property type="component" value="Unassembled WGS sequence"/>
</dbReference>
<protein>
    <submittedName>
        <fullName evidence="1">Uncharacterized protein</fullName>
    </submittedName>
</protein>
<proteinExistence type="predicted"/>
<dbReference type="EMBL" id="JH000113">
    <property type="protein sequence ID" value="EGW07473.1"/>
    <property type="molecule type" value="Genomic_DNA"/>
</dbReference>
<evidence type="ECO:0000313" key="1">
    <source>
        <dbReference type="EMBL" id="EGW07473.1"/>
    </source>
</evidence>
<accession>G3H258</accession>